<protein>
    <submittedName>
        <fullName evidence="1">Uncharacterized protein</fullName>
    </submittedName>
</protein>
<dbReference type="SUPFAM" id="SSF101898">
    <property type="entry name" value="NHL repeat"/>
    <property type="match status" value="1"/>
</dbReference>
<reference evidence="1 2" key="1">
    <citation type="submission" date="2012-04" db="EMBL/GenBank/DDBJ databases">
        <title>The Genome Sequence of Saprolegnia declina VS20.</title>
        <authorList>
            <consortium name="The Broad Institute Genome Sequencing Platform"/>
            <person name="Russ C."/>
            <person name="Nusbaum C."/>
            <person name="Tyler B."/>
            <person name="van West P."/>
            <person name="Dieguez-Uribeondo J."/>
            <person name="de Bruijn I."/>
            <person name="Tripathy S."/>
            <person name="Jiang R."/>
            <person name="Young S.K."/>
            <person name="Zeng Q."/>
            <person name="Gargeya S."/>
            <person name="Fitzgerald M."/>
            <person name="Haas B."/>
            <person name="Abouelleil A."/>
            <person name="Alvarado L."/>
            <person name="Arachchi H.M."/>
            <person name="Berlin A."/>
            <person name="Chapman S.B."/>
            <person name="Goldberg J."/>
            <person name="Griggs A."/>
            <person name="Gujja S."/>
            <person name="Hansen M."/>
            <person name="Howarth C."/>
            <person name="Imamovic A."/>
            <person name="Larimer J."/>
            <person name="McCowen C."/>
            <person name="Montmayeur A."/>
            <person name="Murphy C."/>
            <person name="Neiman D."/>
            <person name="Pearson M."/>
            <person name="Priest M."/>
            <person name="Roberts A."/>
            <person name="Saif S."/>
            <person name="Shea T."/>
            <person name="Sisk P."/>
            <person name="Sykes S."/>
            <person name="Wortman J."/>
            <person name="Nusbaum C."/>
            <person name="Birren B."/>
        </authorList>
    </citation>
    <scope>NUCLEOTIDE SEQUENCE [LARGE SCALE GENOMIC DNA]</scope>
    <source>
        <strain evidence="1 2">VS20</strain>
    </source>
</reference>
<dbReference type="OrthoDB" id="10355014at2759"/>
<dbReference type="EMBL" id="JH767151">
    <property type="protein sequence ID" value="EQC35451.1"/>
    <property type="molecule type" value="Genomic_DNA"/>
</dbReference>
<dbReference type="AlphaFoldDB" id="T0QL85"/>
<sequence length="467" mass="49613">MSWPDLDLPSTGHRNLLGDGYDASRQRIALPLPPSSRIGLYPITAGDEGLTLGPGTLLHDDSASSDPFRCMAWNNGKDTYVAMATQRHVEIHDAQGAPTRCLHWVAPARVLHITWHPSRSLLAVHMLGRVQFLTPLMALDGDLVTLPWATAAKQSSCWNDAGTALVIAAGTSARVFSWPSSATIGPYAPPQEDVLCDVDGATCGAITAIGCLGDDTFLLATEVKTHLRPTMATPAAGFTIRARPSDDPLTTVVDASSGIVDLMHITKSSAPSSLLVLPELHEPAEEAGPHSATPALVAQAHCVIWKSASSSIVSSVPLTAFAIPTFLHCHRGHAALGSHASGAIVLLRVVDDAIELVETMLPTEDEDGRVLRGLRLGDEAIDVLDTLKPTRLFFTPTLKTCSIRSRRLPLTSSLRVPPPAAVADGPGLALLLDRLQSHLDARFDRIEASMVALGSRLAQIEARLAAP</sequence>
<dbReference type="Proteomes" id="UP000030762">
    <property type="component" value="Unassembled WGS sequence"/>
</dbReference>
<accession>T0QL85</accession>
<evidence type="ECO:0000313" key="2">
    <source>
        <dbReference type="Proteomes" id="UP000030762"/>
    </source>
</evidence>
<dbReference type="VEuPathDB" id="FungiDB:SDRG_07161"/>
<dbReference type="RefSeq" id="XP_008611201.1">
    <property type="nucleotide sequence ID" value="XM_008612979.1"/>
</dbReference>
<dbReference type="InParanoid" id="T0QL85"/>
<gene>
    <name evidence="1" type="ORF">SDRG_07161</name>
</gene>
<name>T0QL85_SAPDV</name>
<evidence type="ECO:0000313" key="1">
    <source>
        <dbReference type="EMBL" id="EQC35451.1"/>
    </source>
</evidence>
<keyword evidence="2" id="KW-1185">Reference proteome</keyword>
<dbReference type="OMA" id="PFRCMAW"/>
<organism evidence="1 2">
    <name type="scientific">Saprolegnia diclina (strain VS20)</name>
    <dbReference type="NCBI Taxonomy" id="1156394"/>
    <lineage>
        <taxon>Eukaryota</taxon>
        <taxon>Sar</taxon>
        <taxon>Stramenopiles</taxon>
        <taxon>Oomycota</taxon>
        <taxon>Saprolegniomycetes</taxon>
        <taxon>Saprolegniales</taxon>
        <taxon>Saprolegniaceae</taxon>
        <taxon>Saprolegnia</taxon>
    </lineage>
</organism>
<dbReference type="GeneID" id="19947888"/>
<proteinExistence type="predicted"/>